<proteinExistence type="predicted"/>
<evidence type="ECO:0000313" key="2">
    <source>
        <dbReference type="Proteomes" id="UP000541154"/>
    </source>
</evidence>
<reference evidence="1 2" key="1">
    <citation type="submission" date="2019-04" db="EMBL/GenBank/DDBJ databases">
        <title>Aspergillus burnettii sp. nov., novel species from soil in southeast Queensland.</title>
        <authorList>
            <person name="Gilchrist C.L.M."/>
            <person name="Pitt J.I."/>
            <person name="Lange L."/>
            <person name="Lacey H.J."/>
            <person name="Vuong D."/>
            <person name="Midgley D.J."/>
            <person name="Greenfield P."/>
            <person name="Bradbury M."/>
            <person name="Lacey E."/>
            <person name="Busk P.K."/>
            <person name="Pilgaard B."/>
            <person name="Chooi Y.H."/>
            <person name="Piggott A.M."/>
        </authorList>
    </citation>
    <scope>NUCLEOTIDE SEQUENCE [LARGE SCALE GENOMIC DNA]</scope>
    <source>
        <strain evidence="1 2">FRR 5400</strain>
    </source>
</reference>
<accession>A0A8H5ZSL5</accession>
<keyword evidence="2" id="KW-1185">Reference proteome</keyword>
<gene>
    <name evidence="1" type="ORF">ETB97_007951</name>
</gene>
<dbReference type="Proteomes" id="UP000541154">
    <property type="component" value="Unassembled WGS sequence"/>
</dbReference>
<dbReference type="AlphaFoldDB" id="A0A8H5ZSL5"/>
<sequence length="211" mass="24462">MLTVSPLRRINLRRLVVKGLENDIPRARDDPDYEPWARLDSLSTIWSWLFEQSARPMSAPQPTSLKTLTFLCGDVSPQTLHEIPKLPKALQNFTLKGSPWTTHPDYFPTNRSLILNALRPHAHSLLTLTPDFYLHTTCPPVDFHPFKRLQQLTIDPKVLRCDSAEKHHRLDCHLPPSLRPLRFHEYREWGAPDLRTLALILDWVVDVSCRI</sequence>
<comment type="caution">
    <text evidence="1">The sequence shown here is derived from an EMBL/GenBank/DDBJ whole genome shotgun (WGS) entry which is preliminary data.</text>
</comment>
<dbReference type="EMBL" id="SPNV01000350">
    <property type="protein sequence ID" value="KAF5856073.1"/>
    <property type="molecule type" value="Genomic_DNA"/>
</dbReference>
<organism evidence="1 2">
    <name type="scientific">Petromyces alliaceus</name>
    <name type="common">Aspergillus alliaceus</name>
    <dbReference type="NCBI Taxonomy" id="209559"/>
    <lineage>
        <taxon>Eukaryota</taxon>
        <taxon>Fungi</taxon>
        <taxon>Dikarya</taxon>
        <taxon>Ascomycota</taxon>
        <taxon>Pezizomycotina</taxon>
        <taxon>Eurotiomycetes</taxon>
        <taxon>Eurotiomycetidae</taxon>
        <taxon>Eurotiales</taxon>
        <taxon>Aspergillaceae</taxon>
        <taxon>Aspergillus</taxon>
        <taxon>Aspergillus subgen. Circumdati</taxon>
    </lineage>
</organism>
<name>A0A8H5ZSL5_PETAA</name>
<evidence type="ECO:0000313" key="1">
    <source>
        <dbReference type="EMBL" id="KAF5856073.1"/>
    </source>
</evidence>
<protein>
    <submittedName>
        <fullName evidence="1">Uncharacterized protein</fullName>
    </submittedName>
</protein>